<keyword evidence="3" id="KW-1185">Reference proteome</keyword>
<evidence type="ECO:0000256" key="1">
    <source>
        <dbReference type="SAM" id="MobiDB-lite"/>
    </source>
</evidence>
<proteinExistence type="predicted"/>
<comment type="caution">
    <text evidence="2">The sequence shown here is derived from an EMBL/GenBank/DDBJ whole genome shotgun (WGS) entry which is preliminary data.</text>
</comment>
<feature type="compositionally biased region" description="Basic and acidic residues" evidence="1">
    <location>
        <begin position="1"/>
        <end position="20"/>
    </location>
</feature>
<dbReference type="AlphaFoldDB" id="A0A4Y2LAP9"/>
<evidence type="ECO:0000313" key="2">
    <source>
        <dbReference type="EMBL" id="GBN10897.1"/>
    </source>
</evidence>
<dbReference type="OrthoDB" id="425619at2759"/>
<gene>
    <name evidence="2" type="ORF">AVEN_157605_1</name>
</gene>
<evidence type="ECO:0000313" key="3">
    <source>
        <dbReference type="Proteomes" id="UP000499080"/>
    </source>
</evidence>
<feature type="region of interest" description="Disordered" evidence="1">
    <location>
        <begin position="1"/>
        <end position="27"/>
    </location>
</feature>
<dbReference type="Proteomes" id="UP000499080">
    <property type="component" value="Unassembled WGS sequence"/>
</dbReference>
<organism evidence="2 3">
    <name type="scientific">Araneus ventricosus</name>
    <name type="common">Orbweaver spider</name>
    <name type="synonym">Epeira ventricosa</name>
    <dbReference type="NCBI Taxonomy" id="182803"/>
    <lineage>
        <taxon>Eukaryota</taxon>
        <taxon>Metazoa</taxon>
        <taxon>Ecdysozoa</taxon>
        <taxon>Arthropoda</taxon>
        <taxon>Chelicerata</taxon>
        <taxon>Arachnida</taxon>
        <taxon>Araneae</taxon>
        <taxon>Araneomorphae</taxon>
        <taxon>Entelegynae</taxon>
        <taxon>Araneoidea</taxon>
        <taxon>Araneidae</taxon>
        <taxon>Araneus</taxon>
    </lineage>
</organism>
<sequence>MAQAKEVAEMQQDLRKESGDRKRRRVPNYFPGDGVFVTTHHLSNASKGRITKFMPKGNGPYIILIPKSPTSYIIANPDNPNETLGTYHTSALKVYKQNESATPVHPLENMEDHKRLILMFPHQDGLVEVGTRGGVCDNDILFHPPAGG</sequence>
<reference evidence="2 3" key="1">
    <citation type="journal article" date="2019" name="Sci. Rep.">
        <title>Orb-weaving spider Araneus ventricosus genome elucidates the spidroin gene catalogue.</title>
        <authorList>
            <person name="Kono N."/>
            <person name="Nakamura H."/>
            <person name="Ohtoshi R."/>
            <person name="Moran D.A.P."/>
            <person name="Shinohara A."/>
            <person name="Yoshida Y."/>
            <person name="Fujiwara M."/>
            <person name="Mori M."/>
            <person name="Tomita M."/>
            <person name="Arakawa K."/>
        </authorList>
    </citation>
    <scope>NUCLEOTIDE SEQUENCE [LARGE SCALE GENOMIC DNA]</scope>
</reference>
<name>A0A4Y2LAP9_ARAVE</name>
<accession>A0A4Y2LAP9</accession>
<protein>
    <submittedName>
        <fullName evidence="2">Uncharacterized protein</fullName>
    </submittedName>
</protein>
<dbReference type="EMBL" id="BGPR01005516">
    <property type="protein sequence ID" value="GBN10897.1"/>
    <property type="molecule type" value="Genomic_DNA"/>
</dbReference>